<evidence type="ECO:0000259" key="2">
    <source>
        <dbReference type="Pfam" id="PF00112"/>
    </source>
</evidence>
<dbReference type="SUPFAM" id="SSF48403">
    <property type="entry name" value="Ankyrin repeat"/>
    <property type="match status" value="1"/>
</dbReference>
<dbReference type="SUPFAM" id="SSF54001">
    <property type="entry name" value="Cysteine proteinases"/>
    <property type="match status" value="1"/>
</dbReference>
<organism evidence="3">
    <name type="scientific">viral metagenome</name>
    <dbReference type="NCBI Taxonomy" id="1070528"/>
    <lineage>
        <taxon>unclassified sequences</taxon>
        <taxon>metagenomes</taxon>
        <taxon>organismal metagenomes</taxon>
    </lineage>
</organism>
<feature type="compositionally biased region" description="Polar residues" evidence="1">
    <location>
        <begin position="25"/>
        <end position="38"/>
    </location>
</feature>
<feature type="region of interest" description="Disordered" evidence="1">
    <location>
        <begin position="681"/>
        <end position="724"/>
    </location>
</feature>
<dbReference type="InterPro" id="IPR051616">
    <property type="entry name" value="Cul2-RING_E3_ligase_SR"/>
</dbReference>
<accession>A0A6C0BAF0</accession>
<dbReference type="InterPro" id="IPR038765">
    <property type="entry name" value="Papain-like_cys_pep_sf"/>
</dbReference>
<dbReference type="AlphaFoldDB" id="A0A6C0BAF0"/>
<proteinExistence type="predicted"/>
<dbReference type="Pfam" id="PF00112">
    <property type="entry name" value="Peptidase_C1"/>
    <property type="match status" value="1"/>
</dbReference>
<evidence type="ECO:0000313" key="3">
    <source>
        <dbReference type="EMBL" id="QHS89002.1"/>
    </source>
</evidence>
<dbReference type="Gene3D" id="1.25.40.20">
    <property type="entry name" value="Ankyrin repeat-containing domain"/>
    <property type="match status" value="2"/>
</dbReference>
<dbReference type="SMART" id="SM00248">
    <property type="entry name" value="ANK"/>
    <property type="match status" value="6"/>
</dbReference>
<evidence type="ECO:0000256" key="1">
    <source>
        <dbReference type="SAM" id="MobiDB-lite"/>
    </source>
</evidence>
<dbReference type="GO" id="GO:0008234">
    <property type="term" value="F:cysteine-type peptidase activity"/>
    <property type="evidence" value="ECO:0007669"/>
    <property type="project" value="InterPro"/>
</dbReference>
<feature type="domain" description="Peptidase C1A papain C-terminal" evidence="2">
    <location>
        <begin position="250"/>
        <end position="313"/>
    </location>
</feature>
<dbReference type="InterPro" id="IPR000668">
    <property type="entry name" value="Peptidase_C1A_C"/>
</dbReference>
<dbReference type="Gene3D" id="3.90.70.10">
    <property type="entry name" value="Cysteine proteinases"/>
    <property type="match status" value="1"/>
</dbReference>
<sequence length="724" mass="83904">MESAASMIHDSDHKKHKTRKKRSLAESQSSDLNPMQQSNAPIVKQPSITITNQRNFKNCWNHTVSRMLCRFMFNILGISYEDTLECDRLYNLNPYSYGNKIDITILTEHATAFCQGNGYIKFLLYTFFIRFLNNKFGCETPQYTSTVLQYASPLFNTRATYSDTITAFFGEEEEGEEDRENYALQVVFNQTLHPLFLAFFQKKETANPAWTIDYFSPTFHARSLGILQKVLDRGLYISILMYLGKGQFNKSFDNYRKGQDLTRLVPRSVSKKNGHIMTIVGYTYVTSRDRVQTLLHIKNSWGRKWGIDGMFYYFLDNLGAFYTVFDWLEPSNLDALTFITRPMTISEDEFQRDYVLKYREKNAELLTAMENEEYDKFIPLIDAGADIDILDKELNISPLGIAIQTNNIELSKQLLLRDADVNETILGTMTPFLLVLINNQIEILEFMLAYDTNLDNEEYIHAIIYLCATYNESSNKEQRLVTIRTLLDHISSRKEIIHSLFIEPNLQNDVLLNSIKEGNDELIQLLLHYGADPNFERPLREKRIQKAKMLRLDSIAEILRRAGAIEDPENKEISDSLRHFAYVYNKSLNKEQTLADTRAFLDALRATKSQEEIKDILNDKDALILCSSMYKGMDPFVQLLLEYGADPNFYNENIHATCIQMAEENGLASIVEILRQAGALEDTPSPAGGKRHYYRVTRKRRATRKRRKRITRNKKKKGNKTQYK</sequence>
<dbReference type="GO" id="GO:0006508">
    <property type="term" value="P:proteolysis"/>
    <property type="evidence" value="ECO:0007669"/>
    <property type="project" value="InterPro"/>
</dbReference>
<feature type="compositionally biased region" description="Basic residues" evidence="1">
    <location>
        <begin position="689"/>
        <end position="724"/>
    </location>
</feature>
<protein>
    <recommendedName>
        <fullName evidence="2">Peptidase C1A papain C-terminal domain-containing protein</fullName>
    </recommendedName>
</protein>
<reference evidence="3" key="1">
    <citation type="journal article" date="2020" name="Nature">
        <title>Giant virus diversity and host interactions through global metagenomics.</title>
        <authorList>
            <person name="Schulz F."/>
            <person name="Roux S."/>
            <person name="Paez-Espino D."/>
            <person name="Jungbluth S."/>
            <person name="Walsh D.A."/>
            <person name="Denef V.J."/>
            <person name="McMahon K.D."/>
            <person name="Konstantinidis K.T."/>
            <person name="Eloe-Fadrosh E.A."/>
            <person name="Kyrpides N.C."/>
            <person name="Woyke T."/>
        </authorList>
    </citation>
    <scope>NUCLEOTIDE SEQUENCE</scope>
    <source>
        <strain evidence="3">GVMAG-M-3300010158-59</strain>
    </source>
</reference>
<dbReference type="InterPro" id="IPR036770">
    <property type="entry name" value="Ankyrin_rpt-contain_sf"/>
</dbReference>
<name>A0A6C0BAF0_9ZZZZ</name>
<feature type="region of interest" description="Disordered" evidence="1">
    <location>
        <begin position="1"/>
        <end position="38"/>
    </location>
</feature>
<dbReference type="PANTHER" id="PTHR46224">
    <property type="entry name" value="ANKYRIN REPEAT FAMILY PROTEIN"/>
    <property type="match status" value="1"/>
</dbReference>
<dbReference type="EMBL" id="MN739104">
    <property type="protein sequence ID" value="QHS89002.1"/>
    <property type="molecule type" value="Genomic_DNA"/>
</dbReference>
<dbReference type="InterPro" id="IPR002110">
    <property type="entry name" value="Ankyrin_rpt"/>
</dbReference>